<evidence type="ECO:0000256" key="1">
    <source>
        <dbReference type="SAM" id="Phobius"/>
    </source>
</evidence>
<name>A0ABX2AVP6_9BACT</name>
<evidence type="ECO:0000313" key="2">
    <source>
        <dbReference type="EMBL" id="NPE13730.1"/>
    </source>
</evidence>
<keyword evidence="1" id="KW-0812">Transmembrane</keyword>
<dbReference type="RefSeq" id="WP_172177086.1">
    <property type="nucleotide sequence ID" value="NZ_CASGIA010000002.1"/>
</dbReference>
<keyword evidence="3" id="KW-1185">Reference proteome</keyword>
<evidence type="ECO:0000313" key="3">
    <source>
        <dbReference type="Proteomes" id="UP001193734"/>
    </source>
</evidence>
<feature type="transmembrane region" description="Helical" evidence="1">
    <location>
        <begin position="55"/>
        <end position="72"/>
    </location>
</feature>
<keyword evidence="1" id="KW-0472">Membrane</keyword>
<protein>
    <submittedName>
        <fullName evidence="2">Uncharacterized protein</fullName>
    </submittedName>
</protein>
<feature type="transmembrane region" description="Helical" evidence="1">
    <location>
        <begin position="28"/>
        <end position="48"/>
    </location>
</feature>
<reference evidence="2 3" key="1">
    <citation type="submission" date="2020-05" db="EMBL/GenBank/DDBJ databases">
        <title>Distinct polysaccharide utilization as determinants for interspecies competition between intestinal Prevotella spp.</title>
        <authorList>
            <person name="Galvez E.J.C."/>
            <person name="Iljazovic A."/>
            <person name="Strowig T."/>
        </authorList>
    </citation>
    <scope>NUCLEOTIDE SEQUENCE [LARGE SCALE GENOMIC DNA]</scope>
    <source>
        <strain evidence="2 3">PROD</strain>
    </source>
</reference>
<dbReference type="Proteomes" id="UP001193734">
    <property type="component" value="Unassembled WGS sequence"/>
</dbReference>
<comment type="caution">
    <text evidence="2">The sequence shown here is derived from an EMBL/GenBank/DDBJ whole genome shotgun (WGS) entry which is preliminary data.</text>
</comment>
<proteinExistence type="predicted"/>
<dbReference type="GeneID" id="82157157"/>
<sequence>MELKFLNKLDNAMFARLNPVHTPVSGNLIINAFIGGAIVSLIVFVLQMTSIDNKTINVVAGLLLLALFGYIGKKSYPTIKAFPGWGGRIGYAVYMAVLTFIAFYLAMMLVMIALLLIFLYVIFKVFFSNGGNKKGKVIYDDGSEEEAEIVGKDILGNNIIRTKDGTEHIV</sequence>
<organism evidence="2 3">
    <name type="scientific">Xylanibacter rodentium</name>
    <dbReference type="NCBI Taxonomy" id="2736289"/>
    <lineage>
        <taxon>Bacteria</taxon>
        <taxon>Pseudomonadati</taxon>
        <taxon>Bacteroidota</taxon>
        <taxon>Bacteroidia</taxon>
        <taxon>Bacteroidales</taxon>
        <taxon>Prevotellaceae</taxon>
        <taxon>Xylanibacter</taxon>
    </lineage>
</organism>
<keyword evidence="1" id="KW-1133">Transmembrane helix</keyword>
<dbReference type="EMBL" id="JABKKE010000006">
    <property type="protein sequence ID" value="NPE13730.1"/>
    <property type="molecule type" value="Genomic_DNA"/>
</dbReference>
<feature type="transmembrane region" description="Helical" evidence="1">
    <location>
        <begin position="92"/>
        <end position="123"/>
    </location>
</feature>
<accession>A0ABX2AVP6</accession>
<gene>
    <name evidence="2" type="ORF">HPS55_05205</name>
</gene>